<evidence type="ECO:0000313" key="3">
    <source>
        <dbReference type="Proteomes" id="UP001419268"/>
    </source>
</evidence>
<feature type="region of interest" description="Disordered" evidence="1">
    <location>
        <begin position="1"/>
        <end position="60"/>
    </location>
</feature>
<sequence>MCLTQVNVSKSTQQQTTMSTTPLLYPPTNNKFKKHDYNTMSFNKKKKKNIDQGNKQLIKR</sequence>
<accession>A0AAP0I997</accession>
<feature type="compositionally biased region" description="Polar residues" evidence="1">
    <location>
        <begin position="51"/>
        <end position="60"/>
    </location>
</feature>
<comment type="caution">
    <text evidence="2">The sequence shown here is derived from an EMBL/GenBank/DDBJ whole genome shotgun (WGS) entry which is preliminary data.</text>
</comment>
<reference evidence="2 3" key="1">
    <citation type="submission" date="2024-01" db="EMBL/GenBank/DDBJ databases">
        <title>Genome assemblies of Stephania.</title>
        <authorList>
            <person name="Yang L."/>
        </authorList>
    </citation>
    <scope>NUCLEOTIDE SEQUENCE [LARGE SCALE GENOMIC DNA]</scope>
    <source>
        <strain evidence="2">JXDWG</strain>
        <tissue evidence="2">Leaf</tissue>
    </source>
</reference>
<evidence type="ECO:0000313" key="2">
    <source>
        <dbReference type="EMBL" id="KAK9111094.1"/>
    </source>
</evidence>
<feature type="compositionally biased region" description="Low complexity" evidence="1">
    <location>
        <begin position="9"/>
        <end position="21"/>
    </location>
</feature>
<organism evidence="2 3">
    <name type="scientific">Stephania cephalantha</name>
    <dbReference type="NCBI Taxonomy" id="152367"/>
    <lineage>
        <taxon>Eukaryota</taxon>
        <taxon>Viridiplantae</taxon>
        <taxon>Streptophyta</taxon>
        <taxon>Embryophyta</taxon>
        <taxon>Tracheophyta</taxon>
        <taxon>Spermatophyta</taxon>
        <taxon>Magnoliopsida</taxon>
        <taxon>Ranunculales</taxon>
        <taxon>Menispermaceae</taxon>
        <taxon>Menispermoideae</taxon>
        <taxon>Cissampelideae</taxon>
        <taxon>Stephania</taxon>
    </lineage>
</organism>
<proteinExistence type="predicted"/>
<keyword evidence="3" id="KW-1185">Reference proteome</keyword>
<evidence type="ECO:0000256" key="1">
    <source>
        <dbReference type="SAM" id="MobiDB-lite"/>
    </source>
</evidence>
<dbReference type="EMBL" id="JBBNAG010000008">
    <property type="protein sequence ID" value="KAK9111094.1"/>
    <property type="molecule type" value="Genomic_DNA"/>
</dbReference>
<dbReference type="Proteomes" id="UP001419268">
    <property type="component" value="Unassembled WGS sequence"/>
</dbReference>
<gene>
    <name evidence="2" type="ORF">Scep_018613</name>
</gene>
<name>A0AAP0I997_9MAGN</name>
<protein>
    <submittedName>
        <fullName evidence="2">Uncharacterized protein</fullName>
    </submittedName>
</protein>
<dbReference type="AlphaFoldDB" id="A0AAP0I997"/>